<dbReference type="Pfam" id="PF00560">
    <property type="entry name" value="LRR_1"/>
    <property type="match status" value="8"/>
</dbReference>
<comment type="similarity">
    <text evidence="2">Belongs to the RLP family.</text>
</comment>
<dbReference type="Pfam" id="PF08263">
    <property type="entry name" value="LRRNT_2"/>
    <property type="match status" value="1"/>
</dbReference>
<dbReference type="InterPro" id="IPR013210">
    <property type="entry name" value="LRR_N_plant-typ"/>
</dbReference>
<dbReference type="InterPro" id="IPR003591">
    <property type="entry name" value="Leu-rich_rpt_typical-subtyp"/>
</dbReference>
<dbReference type="Pfam" id="PF13855">
    <property type="entry name" value="LRR_8"/>
    <property type="match status" value="2"/>
</dbReference>
<dbReference type="Gene3D" id="3.80.10.10">
    <property type="entry name" value="Ribonuclease Inhibitor"/>
    <property type="match status" value="5"/>
</dbReference>
<protein>
    <recommendedName>
        <fullName evidence="13">Leucine-rich repeat-containing N-terminal plant-type domain-containing protein</fullName>
    </recommendedName>
</protein>
<evidence type="ECO:0000313" key="14">
    <source>
        <dbReference type="EMBL" id="KAK6118260.1"/>
    </source>
</evidence>
<feature type="signal peptide" evidence="12">
    <location>
        <begin position="1"/>
        <end position="18"/>
    </location>
</feature>
<feature type="domain" description="Leucine-rich repeat-containing N-terminal plant-type" evidence="13">
    <location>
        <begin position="28"/>
        <end position="68"/>
    </location>
</feature>
<evidence type="ECO:0000256" key="1">
    <source>
        <dbReference type="ARBA" id="ARBA00004251"/>
    </source>
</evidence>
<dbReference type="PANTHER" id="PTHR48061">
    <property type="entry name" value="LEUCINE-RICH REPEAT RECEPTOR PROTEIN KINASE EMS1-LIKE-RELATED"/>
    <property type="match status" value="1"/>
</dbReference>
<dbReference type="SMART" id="SM00365">
    <property type="entry name" value="LRR_SD22"/>
    <property type="match status" value="4"/>
</dbReference>
<dbReference type="InterPro" id="IPR032675">
    <property type="entry name" value="LRR_dom_sf"/>
</dbReference>
<evidence type="ECO:0000256" key="5">
    <source>
        <dbReference type="ARBA" id="ARBA00022692"/>
    </source>
</evidence>
<organism evidence="14 15">
    <name type="scientific">Rehmannia glutinosa</name>
    <name type="common">Chinese foxglove</name>
    <dbReference type="NCBI Taxonomy" id="99300"/>
    <lineage>
        <taxon>Eukaryota</taxon>
        <taxon>Viridiplantae</taxon>
        <taxon>Streptophyta</taxon>
        <taxon>Embryophyta</taxon>
        <taxon>Tracheophyta</taxon>
        <taxon>Spermatophyta</taxon>
        <taxon>Magnoliopsida</taxon>
        <taxon>eudicotyledons</taxon>
        <taxon>Gunneridae</taxon>
        <taxon>Pentapetalae</taxon>
        <taxon>asterids</taxon>
        <taxon>lamiids</taxon>
        <taxon>Lamiales</taxon>
        <taxon>Orobanchaceae</taxon>
        <taxon>Rehmannieae</taxon>
        <taxon>Rehmannia</taxon>
    </lineage>
</organism>
<dbReference type="SUPFAM" id="SSF52047">
    <property type="entry name" value="RNI-like"/>
    <property type="match status" value="1"/>
</dbReference>
<evidence type="ECO:0000256" key="11">
    <source>
        <dbReference type="SAM" id="Phobius"/>
    </source>
</evidence>
<dbReference type="PANTHER" id="PTHR48061:SF16">
    <property type="entry name" value="CF-2.2"/>
    <property type="match status" value="1"/>
</dbReference>
<gene>
    <name evidence="14" type="ORF">DH2020_048046</name>
</gene>
<evidence type="ECO:0000256" key="12">
    <source>
        <dbReference type="SAM" id="SignalP"/>
    </source>
</evidence>
<evidence type="ECO:0000256" key="7">
    <source>
        <dbReference type="ARBA" id="ARBA00022737"/>
    </source>
</evidence>
<keyword evidence="8 11" id="KW-1133">Transmembrane helix</keyword>
<feature type="chain" id="PRO_5045875937" description="Leucine-rich repeat-containing N-terminal plant-type domain-containing protein" evidence="12">
    <location>
        <begin position="19"/>
        <end position="1047"/>
    </location>
</feature>
<name>A0ABR0U7Y0_REHGL</name>
<evidence type="ECO:0000256" key="6">
    <source>
        <dbReference type="ARBA" id="ARBA00022729"/>
    </source>
</evidence>
<keyword evidence="9 11" id="KW-0472">Membrane</keyword>
<evidence type="ECO:0000256" key="9">
    <source>
        <dbReference type="ARBA" id="ARBA00023136"/>
    </source>
</evidence>
<proteinExistence type="inferred from homology"/>
<comment type="caution">
    <text evidence="14">The sequence shown here is derived from an EMBL/GenBank/DDBJ whole genome shotgun (WGS) entry which is preliminary data.</text>
</comment>
<dbReference type="SUPFAM" id="SSF52058">
    <property type="entry name" value="L domain-like"/>
    <property type="match status" value="2"/>
</dbReference>
<dbReference type="SMART" id="SM00369">
    <property type="entry name" value="LRR_TYP"/>
    <property type="match status" value="10"/>
</dbReference>
<dbReference type="InterPro" id="IPR001611">
    <property type="entry name" value="Leu-rich_rpt"/>
</dbReference>
<dbReference type="EMBL" id="JABTTQ020003344">
    <property type="protein sequence ID" value="KAK6118260.1"/>
    <property type="molecule type" value="Genomic_DNA"/>
</dbReference>
<keyword evidence="3" id="KW-1003">Cell membrane</keyword>
<keyword evidence="10" id="KW-0325">Glycoprotein</keyword>
<evidence type="ECO:0000313" key="15">
    <source>
        <dbReference type="Proteomes" id="UP001318860"/>
    </source>
</evidence>
<evidence type="ECO:0000259" key="13">
    <source>
        <dbReference type="Pfam" id="PF08263"/>
    </source>
</evidence>
<evidence type="ECO:0000256" key="4">
    <source>
        <dbReference type="ARBA" id="ARBA00022614"/>
    </source>
</evidence>
<sequence>MFASTLLILLFFSNSNFGINFTFVSGQSEKNLLLELRNNLIYDFSLSTKLVQWNESTDYCQWSGVKCDNKNRVFGLDLSSESITGGINGAESSIFRFVHLQSLNLAQNSFDSIELPLGFGKLSELRYLNLSYSGFTGQIPSDFSDLTRLVVLDLSSTFYSSLMLENPNLEKLIHNFTRLRELYLDGVNISANGYDWCNAVSSSLPNLRVLSLSSSYLTGPFDSSLVKLRSLSIVRLDGNTFSSPFPVFFADFPNLRVLTLSSCDLFGVVPAKLFQIKSLETIDLSNNRELEGSLPHEFPLNGSLQNLLLGFTKFSGNVSESIGNLRMLSNVDLGGCRFSGPIPSSIKNLTHLVNLELSVNQFLGSVPSFALLKNLTVINLRGNKLTGQISDSLWEGLENLGSLDLRENSLEGLLPISLFVLPSLKVLYISNNSFYGSIRDPGNSSLSPLEVLELKANNFEGPIPRFLFELRNLSSLSLSSNKFNGSIELTDFQKLTNLVNLDLSYNRLSIHVNEQVSMSSLFPRLGSLMLASCKMQKIPLLMNQSSLKMLDLSDNQLDGEIPNWIWEVGSGFVRLLNLSHNQFTRLQEPYDLRSLHYLDLHSNLLSGQIPIPPPSAILVDLSNNNFSSSLPANIGNFLTRAFFFSVANNKIIGTIPLSLCNASRLQILDLSNNSLHGTIPFCLLESTVRVLNLRRNNLGGDIPDAFPIGCGLETLDFSWNVLQGKIPKSLARCTGIHVLNLGNNVLNDTFPCWLKNLSRLRVLVLRFNKLHGNISCLAELDSKTWPNFQIINIASNNFNGVLPANLFRNLMALMADEGDRQLDHLHFVLLMTNGIYYQDSVTVTLKGLDVEMEKILTIFTSIDFSNNRFQGTIPDTIGQLDTLHVLNFSRNALSGHIPASIGNLQKLESLDFSFNSLNGVIPTQLARLTFLSFLNLSYNRFVGNIPTGSQMQTFSESSFLGNEGLCGFPLNRSCSDVGGDVFPEPKSEDSDTGIYVSAAMGFVVGLGVCFGPLLFCKRWRRCYNKHVNKFILLVLGRQGYRLENEDW</sequence>
<keyword evidence="5 11" id="KW-0812">Transmembrane</keyword>
<evidence type="ECO:0000256" key="2">
    <source>
        <dbReference type="ARBA" id="ARBA00009592"/>
    </source>
</evidence>
<evidence type="ECO:0000256" key="10">
    <source>
        <dbReference type="ARBA" id="ARBA00023180"/>
    </source>
</evidence>
<evidence type="ECO:0000256" key="8">
    <source>
        <dbReference type="ARBA" id="ARBA00022989"/>
    </source>
</evidence>
<evidence type="ECO:0000256" key="3">
    <source>
        <dbReference type="ARBA" id="ARBA00022475"/>
    </source>
</evidence>
<reference evidence="14 15" key="1">
    <citation type="journal article" date="2021" name="Comput. Struct. Biotechnol. J.">
        <title>De novo genome assembly of the potent medicinal plant Rehmannia glutinosa using nanopore technology.</title>
        <authorList>
            <person name="Ma L."/>
            <person name="Dong C."/>
            <person name="Song C."/>
            <person name="Wang X."/>
            <person name="Zheng X."/>
            <person name="Niu Y."/>
            <person name="Chen S."/>
            <person name="Feng W."/>
        </authorList>
    </citation>
    <scope>NUCLEOTIDE SEQUENCE [LARGE SCALE GENOMIC DNA]</scope>
    <source>
        <strain evidence="14">DH-2019</strain>
    </source>
</reference>
<keyword evidence="15" id="KW-1185">Reference proteome</keyword>
<dbReference type="Proteomes" id="UP001318860">
    <property type="component" value="Unassembled WGS sequence"/>
</dbReference>
<keyword evidence="7" id="KW-0677">Repeat</keyword>
<feature type="transmembrane region" description="Helical" evidence="11">
    <location>
        <begin position="994"/>
        <end position="1015"/>
    </location>
</feature>
<accession>A0ABR0U7Y0</accession>
<keyword evidence="6 12" id="KW-0732">Signal</keyword>
<comment type="subcellular location">
    <subcellularLocation>
        <location evidence="1">Cell membrane</location>
        <topology evidence="1">Single-pass type I membrane protein</topology>
    </subcellularLocation>
</comment>
<dbReference type="InterPro" id="IPR046956">
    <property type="entry name" value="RLP23-like"/>
</dbReference>
<keyword evidence="4" id="KW-0433">Leucine-rich repeat</keyword>